<name>A0A0A9CDS5_ARUDO</name>
<feature type="region of interest" description="Disordered" evidence="1">
    <location>
        <begin position="70"/>
        <end position="128"/>
    </location>
</feature>
<proteinExistence type="predicted"/>
<reference evidence="2" key="1">
    <citation type="submission" date="2014-09" db="EMBL/GenBank/DDBJ databases">
        <authorList>
            <person name="Magalhaes I.L.F."/>
            <person name="Oliveira U."/>
            <person name="Santos F.R."/>
            <person name="Vidigal T.H.D.A."/>
            <person name="Brescovit A.D."/>
            <person name="Santos A.J."/>
        </authorList>
    </citation>
    <scope>NUCLEOTIDE SEQUENCE</scope>
    <source>
        <tissue evidence="2">Shoot tissue taken approximately 20 cm above the soil surface</tissue>
    </source>
</reference>
<protein>
    <submittedName>
        <fullName evidence="2">Uncharacterized protein</fullName>
    </submittedName>
</protein>
<feature type="compositionally biased region" description="Gly residues" evidence="1">
    <location>
        <begin position="118"/>
        <end position="128"/>
    </location>
</feature>
<sequence length="128" mass="14056">MCSGARRAGPLPRPPLRRLHRRCRRLARSILHPCPRPVRRPPPPSAADVTQFCNLVGHDDLHSWYNTQGREDQANGACGKETKKKSHGTEDGEDGARNRGAYGRIGSSRWGSQQGKKLPGGGGPMVVW</sequence>
<organism evidence="2">
    <name type="scientific">Arundo donax</name>
    <name type="common">Giant reed</name>
    <name type="synonym">Donax arundinaceus</name>
    <dbReference type="NCBI Taxonomy" id="35708"/>
    <lineage>
        <taxon>Eukaryota</taxon>
        <taxon>Viridiplantae</taxon>
        <taxon>Streptophyta</taxon>
        <taxon>Embryophyta</taxon>
        <taxon>Tracheophyta</taxon>
        <taxon>Spermatophyta</taxon>
        <taxon>Magnoliopsida</taxon>
        <taxon>Liliopsida</taxon>
        <taxon>Poales</taxon>
        <taxon>Poaceae</taxon>
        <taxon>PACMAD clade</taxon>
        <taxon>Arundinoideae</taxon>
        <taxon>Arundineae</taxon>
        <taxon>Arundo</taxon>
    </lineage>
</organism>
<dbReference type="AlphaFoldDB" id="A0A0A9CDS5"/>
<reference evidence="2" key="2">
    <citation type="journal article" date="2015" name="Data Brief">
        <title>Shoot transcriptome of the giant reed, Arundo donax.</title>
        <authorList>
            <person name="Barrero R.A."/>
            <person name="Guerrero F.D."/>
            <person name="Moolhuijzen P."/>
            <person name="Goolsby J.A."/>
            <person name="Tidwell J."/>
            <person name="Bellgard S.E."/>
            <person name="Bellgard M.I."/>
        </authorList>
    </citation>
    <scope>NUCLEOTIDE SEQUENCE</scope>
    <source>
        <tissue evidence="2">Shoot tissue taken approximately 20 cm above the soil surface</tissue>
    </source>
</reference>
<dbReference type="EMBL" id="GBRH01224164">
    <property type="protein sequence ID" value="JAD73731.1"/>
    <property type="molecule type" value="Transcribed_RNA"/>
</dbReference>
<evidence type="ECO:0000256" key="1">
    <source>
        <dbReference type="SAM" id="MobiDB-lite"/>
    </source>
</evidence>
<feature type="compositionally biased region" description="Basic and acidic residues" evidence="1">
    <location>
        <begin position="87"/>
        <end position="97"/>
    </location>
</feature>
<evidence type="ECO:0000313" key="2">
    <source>
        <dbReference type="EMBL" id="JAD73731.1"/>
    </source>
</evidence>
<accession>A0A0A9CDS5</accession>